<organism evidence="5 6">
    <name type="scientific">Triticum turgidum subsp. durum</name>
    <name type="common">Durum wheat</name>
    <name type="synonym">Triticum durum</name>
    <dbReference type="NCBI Taxonomy" id="4567"/>
    <lineage>
        <taxon>Eukaryota</taxon>
        <taxon>Viridiplantae</taxon>
        <taxon>Streptophyta</taxon>
        <taxon>Embryophyta</taxon>
        <taxon>Tracheophyta</taxon>
        <taxon>Spermatophyta</taxon>
        <taxon>Magnoliopsida</taxon>
        <taxon>Liliopsida</taxon>
        <taxon>Poales</taxon>
        <taxon>Poaceae</taxon>
        <taxon>BOP clade</taxon>
        <taxon>Pooideae</taxon>
        <taxon>Triticodae</taxon>
        <taxon>Triticeae</taxon>
        <taxon>Triticinae</taxon>
        <taxon>Triticum</taxon>
    </lineage>
</organism>
<feature type="compositionally biased region" description="Basic and acidic residues" evidence="3">
    <location>
        <begin position="333"/>
        <end position="350"/>
    </location>
</feature>
<dbReference type="Proteomes" id="UP000324705">
    <property type="component" value="Chromosome 3B"/>
</dbReference>
<evidence type="ECO:0000256" key="3">
    <source>
        <dbReference type="SAM" id="MobiDB-lite"/>
    </source>
</evidence>
<dbReference type="Pfam" id="PF14559">
    <property type="entry name" value="TPR_19"/>
    <property type="match status" value="1"/>
</dbReference>
<name>A0A9R1R0A0_TRITD</name>
<reference evidence="5 6" key="1">
    <citation type="submission" date="2017-09" db="EMBL/GenBank/DDBJ databases">
        <authorList>
            <consortium name="International Durum Wheat Genome Sequencing Consortium (IDWGSC)"/>
            <person name="Milanesi L."/>
        </authorList>
    </citation>
    <scope>NUCLEOTIDE SEQUENCE [LARGE SCALE GENOMIC DNA]</scope>
    <source>
        <strain evidence="6">cv. Svevo</strain>
    </source>
</reference>
<dbReference type="InterPro" id="IPR011990">
    <property type="entry name" value="TPR-like_helical_dom_sf"/>
</dbReference>
<keyword evidence="4" id="KW-0732">Signal</keyword>
<feature type="repeat" description="TPR" evidence="2">
    <location>
        <begin position="179"/>
        <end position="212"/>
    </location>
</feature>
<dbReference type="FunFam" id="1.25.40.10:FF:000258">
    <property type="entry name" value="DnaJ domain containing protein"/>
    <property type="match status" value="1"/>
</dbReference>
<feature type="compositionally biased region" description="Basic and acidic residues" evidence="3">
    <location>
        <begin position="380"/>
        <end position="401"/>
    </location>
</feature>
<dbReference type="SMART" id="SM00028">
    <property type="entry name" value="TPR"/>
    <property type="match status" value="4"/>
</dbReference>
<dbReference type="SUPFAM" id="SSF48452">
    <property type="entry name" value="TPR-like"/>
    <property type="match status" value="1"/>
</dbReference>
<evidence type="ECO:0000313" key="6">
    <source>
        <dbReference type="Proteomes" id="UP000324705"/>
    </source>
</evidence>
<feature type="signal peptide" evidence="4">
    <location>
        <begin position="1"/>
        <end position="21"/>
    </location>
</feature>
<dbReference type="Gramene" id="TRITD3Bv1G283280.7">
    <property type="protein sequence ID" value="TRITD3Bv1G283280.7"/>
    <property type="gene ID" value="TRITD3Bv1G283280"/>
</dbReference>
<feature type="compositionally biased region" description="Polar residues" evidence="3">
    <location>
        <begin position="315"/>
        <end position="324"/>
    </location>
</feature>
<evidence type="ECO:0000256" key="1">
    <source>
        <dbReference type="ARBA" id="ARBA00022737"/>
    </source>
</evidence>
<protein>
    <recommendedName>
        <fullName evidence="7">Peptidylprolyl isomerase</fullName>
    </recommendedName>
</protein>
<dbReference type="Pfam" id="PF13181">
    <property type="entry name" value="TPR_8"/>
    <property type="match status" value="1"/>
</dbReference>
<dbReference type="GO" id="GO:0005788">
    <property type="term" value="C:endoplasmic reticulum lumen"/>
    <property type="evidence" value="ECO:0007669"/>
    <property type="project" value="TreeGrafter"/>
</dbReference>
<evidence type="ECO:0000313" key="5">
    <source>
        <dbReference type="EMBL" id="VAH86760.1"/>
    </source>
</evidence>
<proteinExistence type="predicted"/>
<sequence length="401" mass="44458">MAWRLALPLLLFYSPILVCSSSQEVQDNDPSKLFKSASEMMSLRKYDGALGLLNAVLELDPNHSEAYRQRATVLRHRCRHKEAESDYNKFLELKPGTASVEKELAQLLQAQNALESAYTQSDAGEFSKVLEYVNKIVLVFSPGCLKAKLLKAKALLALKDYSNVISETGFILKEDEDNLDALLLRGRAYYYLADHDVANRHYQKGLRLDPEHSELKKAYFGLKKLLKKTKSAEDNAAKSKFRVAVEDYKAALAMDPDHTLYNVQLHLGLCKTLVKLGRGKEAINTCTEALSIDEELVEALSQELPAGTDTRHTLWSDSDFSLDTDSGHGNPRGAHESGKAAQAEQKERLVQDPGHLQDSIGRGHQARVQEAGAAVAPGQERGEPRGGGEHVPRDRVRIRGA</sequence>
<dbReference type="AlphaFoldDB" id="A0A9R1R0A0"/>
<dbReference type="EMBL" id="LT934116">
    <property type="protein sequence ID" value="VAH86760.1"/>
    <property type="molecule type" value="Genomic_DNA"/>
</dbReference>
<dbReference type="PANTHER" id="PTHR45188">
    <property type="entry name" value="DNAJ PROTEIN P58IPK HOMOLOG"/>
    <property type="match status" value="1"/>
</dbReference>
<feature type="region of interest" description="Disordered" evidence="3">
    <location>
        <begin position="308"/>
        <end position="401"/>
    </location>
</feature>
<dbReference type="PROSITE" id="PS50005">
    <property type="entry name" value="TPR"/>
    <property type="match status" value="1"/>
</dbReference>
<dbReference type="Pfam" id="PF13432">
    <property type="entry name" value="TPR_16"/>
    <property type="match status" value="1"/>
</dbReference>
<evidence type="ECO:0000256" key="2">
    <source>
        <dbReference type="PROSITE-ProRule" id="PRU00339"/>
    </source>
</evidence>
<keyword evidence="2" id="KW-0802">TPR repeat</keyword>
<dbReference type="InterPro" id="IPR019734">
    <property type="entry name" value="TPR_rpt"/>
</dbReference>
<dbReference type="Gene3D" id="1.25.40.10">
    <property type="entry name" value="Tetratricopeptide repeat domain"/>
    <property type="match status" value="1"/>
</dbReference>
<accession>A0A9R1R0A0</accession>
<evidence type="ECO:0008006" key="7">
    <source>
        <dbReference type="Google" id="ProtNLM"/>
    </source>
</evidence>
<evidence type="ECO:0000256" key="4">
    <source>
        <dbReference type="SAM" id="SignalP"/>
    </source>
</evidence>
<keyword evidence="1" id="KW-0677">Repeat</keyword>
<keyword evidence="6" id="KW-1185">Reference proteome</keyword>
<gene>
    <name evidence="5" type="ORF">TRITD_3Bv1G283280</name>
</gene>
<dbReference type="PANTHER" id="PTHR45188:SF2">
    <property type="entry name" value="DNAJ HOMOLOG SUBFAMILY C MEMBER 7"/>
    <property type="match status" value="1"/>
</dbReference>
<feature type="chain" id="PRO_5040467849" description="Peptidylprolyl isomerase" evidence="4">
    <location>
        <begin position="22"/>
        <end position="401"/>
    </location>
</feature>